<dbReference type="GO" id="GO:0004633">
    <property type="term" value="F:phosphopantothenoylcysteine decarboxylase activity"/>
    <property type="evidence" value="ECO:0007669"/>
    <property type="project" value="UniProtKB-UniRule"/>
</dbReference>
<keyword evidence="8" id="KW-1185">Reference proteome</keyword>
<dbReference type="InterPro" id="IPR036551">
    <property type="entry name" value="Flavin_trans-like"/>
</dbReference>
<dbReference type="GO" id="GO:0046872">
    <property type="term" value="F:metal ion binding"/>
    <property type="evidence" value="ECO:0007669"/>
    <property type="project" value="UniProtKB-KW"/>
</dbReference>
<feature type="binding site" evidence="3">
    <location>
        <position position="321"/>
    </location>
    <ligand>
        <name>CTP</name>
        <dbReference type="ChEBI" id="CHEBI:37563"/>
    </ligand>
</feature>
<dbReference type="EMBL" id="CP035282">
    <property type="protein sequence ID" value="QAT61548.1"/>
    <property type="molecule type" value="Genomic_DNA"/>
</dbReference>
<dbReference type="SUPFAM" id="SSF52507">
    <property type="entry name" value="Homo-oligomeric flavin-containing Cys decarboxylases, HFCD"/>
    <property type="match status" value="1"/>
</dbReference>
<dbReference type="EC" id="4.1.1.36" evidence="3"/>
<name>A0A410QCJ6_9FIRM</name>
<accession>A0A410QCJ6</accession>
<dbReference type="InterPro" id="IPR007085">
    <property type="entry name" value="DNA/pantothenate-metab_flavo_C"/>
</dbReference>
<dbReference type="Gene3D" id="3.40.50.10300">
    <property type="entry name" value="CoaB-like"/>
    <property type="match status" value="1"/>
</dbReference>
<dbReference type="Pfam" id="PF02441">
    <property type="entry name" value="Flavoprotein"/>
    <property type="match status" value="1"/>
</dbReference>
<gene>
    <name evidence="3 7" type="primary">coaBC</name>
    <name evidence="7" type="ORF">EQM13_08130</name>
</gene>
<dbReference type="GO" id="GO:0071513">
    <property type="term" value="C:phosphopantothenoylcysteine decarboxylase complex"/>
    <property type="evidence" value="ECO:0007669"/>
    <property type="project" value="TreeGrafter"/>
</dbReference>
<evidence type="ECO:0000256" key="1">
    <source>
        <dbReference type="ARBA" id="ARBA00022793"/>
    </source>
</evidence>
<dbReference type="PROSITE" id="PS51257">
    <property type="entry name" value="PROKAR_LIPOPROTEIN"/>
    <property type="match status" value="1"/>
</dbReference>
<evidence type="ECO:0000313" key="8">
    <source>
        <dbReference type="Proteomes" id="UP000287969"/>
    </source>
</evidence>
<feature type="binding site" evidence="3">
    <location>
        <position position="339"/>
    </location>
    <ligand>
        <name>CTP</name>
        <dbReference type="ChEBI" id="CHEBI:37563"/>
    </ligand>
</feature>
<dbReference type="RefSeq" id="WP_128752411.1">
    <property type="nucleotide sequence ID" value="NZ_CP035282.1"/>
</dbReference>
<feature type="binding site" evidence="3">
    <location>
        <position position="335"/>
    </location>
    <ligand>
        <name>CTP</name>
        <dbReference type="ChEBI" id="CHEBI:37563"/>
    </ligand>
</feature>
<evidence type="ECO:0000256" key="2">
    <source>
        <dbReference type="ARBA" id="ARBA00023239"/>
    </source>
</evidence>
<feature type="region of interest" description="Phosphopantothenate--cysteine ligase" evidence="3">
    <location>
        <begin position="189"/>
        <end position="401"/>
    </location>
</feature>
<dbReference type="GO" id="GO:0004632">
    <property type="term" value="F:phosphopantothenate--cysteine ligase activity"/>
    <property type="evidence" value="ECO:0007669"/>
    <property type="project" value="UniProtKB-UniRule"/>
</dbReference>
<dbReference type="Gene3D" id="3.40.50.1950">
    <property type="entry name" value="Flavin prenyltransferase-like"/>
    <property type="match status" value="1"/>
</dbReference>
<protein>
    <recommendedName>
        <fullName evidence="3">Coenzyme A biosynthesis bifunctional protein CoaBC</fullName>
    </recommendedName>
    <alternativeName>
        <fullName evidence="3">DNA/pantothenate metabolism flavoprotein</fullName>
    </alternativeName>
    <alternativeName>
        <fullName evidence="3">Phosphopantothenoylcysteine synthetase/decarboxylase</fullName>
        <shortName evidence="3">PPCS-PPCDC</shortName>
    </alternativeName>
    <domain>
        <recommendedName>
            <fullName evidence="3">Phosphopantothenoylcysteine decarboxylase</fullName>
            <shortName evidence="3">PPC decarboxylase</shortName>
            <shortName evidence="3">PPC-DC</shortName>
            <ecNumber evidence="3">4.1.1.36</ecNumber>
        </recommendedName>
        <alternativeName>
            <fullName evidence="3">CoaC</fullName>
        </alternativeName>
    </domain>
    <domain>
        <recommendedName>
            <fullName evidence="3">Phosphopantothenate--cysteine ligase</fullName>
            <ecNumber evidence="3">6.3.2.5</ecNumber>
        </recommendedName>
        <alternativeName>
            <fullName evidence="3">CoaB</fullName>
        </alternativeName>
        <alternativeName>
            <fullName evidence="3">Phosphopantothenoylcysteine synthetase</fullName>
            <shortName evidence="3">PPC synthetase</shortName>
            <shortName evidence="3">PPC-S</shortName>
        </alternativeName>
    </domain>
</protein>
<dbReference type="UniPathway" id="UPA00241">
    <property type="reaction ID" value="UER00353"/>
</dbReference>
<dbReference type="HAMAP" id="MF_02225">
    <property type="entry name" value="CoaBC"/>
    <property type="match status" value="1"/>
</dbReference>
<comment type="cofactor">
    <cofactor evidence="3">
        <name>FMN</name>
        <dbReference type="ChEBI" id="CHEBI:58210"/>
    </cofactor>
    <text evidence="3">Binds 1 FMN per subunit.</text>
</comment>
<evidence type="ECO:0000256" key="4">
    <source>
        <dbReference type="RuleBase" id="RU364078"/>
    </source>
</evidence>
<keyword evidence="3" id="KW-0511">Multifunctional enzyme</keyword>
<keyword evidence="1 3" id="KW-0210">Decarboxylase</keyword>
<comment type="caution">
    <text evidence="3">Lacks conserved residue(s) required for the propagation of feature annotation.</text>
</comment>
<dbReference type="Proteomes" id="UP000287969">
    <property type="component" value="Chromosome"/>
</dbReference>
<keyword evidence="2 3" id="KW-0456">Lyase</keyword>
<keyword evidence="3 4" id="KW-0436">Ligase</keyword>
<dbReference type="InterPro" id="IPR035929">
    <property type="entry name" value="CoaB-like_sf"/>
</dbReference>
<reference evidence="8" key="1">
    <citation type="submission" date="2019-01" db="EMBL/GenBank/DDBJ databases">
        <title>Draft genomes of a novel of Sporanaerobacter strains.</title>
        <authorList>
            <person name="Ma S."/>
        </authorList>
    </citation>
    <scope>NUCLEOTIDE SEQUENCE [LARGE SCALE GENOMIC DNA]</scope>
    <source>
        <strain evidence="8">NJN-17</strain>
    </source>
</reference>
<evidence type="ECO:0000259" key="5">
    <source>
        <dbReference type="Pfam" id="PF02441"/>
    </source>
</evidence>
<comment type="catalytic activity">
    <reaction evidence="3 4">
        <text>N-[(R)-4-phosphopantothenoyl]-L-cysteine + H(+) = (R)-4'-phosphopantetheine + CO2</text>
        <dbReference type="Rhea" id="RHEA:16793"/>
        <dbReference type="ChEBI" id="CHEBI:15378"/>
        <dbReference type="ChEBI" id="CHEBI:16526"/>
        <dbReference type="ChEBI" id="CHEBI:59458"/>
        <dbReference type="ChEBI" id="CHEBI:61723"/>
        <dbReference type="EC" id="4.1.1.36"/>
    </reaction>
</comment>
<feature type="active site" description="Proton donor" evidence="3">
    <location>
        <position position="157"/>
    </location>
</feature>
<organism evidence="7 8">
    <name type="scientific">Acidilutibacter cellobiosedens</name>
    <dbReference type="NCBI Taxonomy" id="2507161"/>
    <lineage>
        <taxon>Bacteria</taxon>
        <taxon>Bacillati</taxon>
        <taxon>Bacillota</taxon>
        <taxon>Tissierellia</taxon>
        <taxon>Tissierellales</taxon>
        <taxon>Acidilutibacteraceae</taxon>
        <taxon>Acidilutibacter</taxon>
    </lineage>
</organism>
<proteinExistence type="inferred from homology"/>
<dbReference type="NCBIfam" id="TIGR00521">
    <property type="entry name" value="coaBC_dfp"/>
    <property type="match status" value="1"/>
</dbReference>
<comment type="catalytic activity">
    <reaction evidence="3 4">
        <text>(R)-4'-phosphopantothenate + L-cysteine + CTP = N-[(R)-4-phosphopantothenoyl]-L-cysteine + CMP + diphosphate + H(+)</text>
        <dbReference type="Rhea" id="RHEA:19397"/>
        <dbReference type="ChEBI" id="CHEBI:10986"/>
        <dbReference type="ChEBI" id="CHEBI:15378"/>
        <dbReference type="ChEBI" id="CHEBI:33019"/>
        <dbReference type="ChEBI" id="CHEBI:35235"/>
        <dbReference type="ChEBI" id="CHEBI:37563"/>
        <dbReference type="ChEBI" id="CHEBI:59458"/>
        <dbReference type="ChEBI" id="CHEBI:60377"/>
        <dbReference type="EC" id="6.3.2.5"/>
    </reaction>
</comment>
<dbReference type="GO" id="GO:0010181">
    <property type="term" value="F:FMN binding"/>
    <property type="evidence" value="ECO:0007669"/>
    <property type="project" value="UniProtKB-UniRule"/>
</dbReference>
<feature type="binding site" evidence="3">
    <location>
        <position position="287"/>
    </location>
    <ligand>
        <name>CTP</name>
        <dbReference type="ChEBI" id="CHEBI:37563"/>
    </ligand>
</feature>
<dbReference type="GO" id="GO:0015937">
    <property type="term" value="P:coenzyme A biosynthetic process"/>
    <property type="evidence" value="ECO:0007669"/>
    <property type="project" value="UniProtKB-UniRule"/>
</dbReference>
<dbReference type="OrthoDB" id="9802554at2"/>
<comment type="pathway">
    <text evidence="3 4">Cofactor biosynthesis; coenzyme A biosynthesis; CoA from (R)-pantothenate: step 3/5.</text>
</comment>
<comment type="similarity">
    <text evidence="3 4">In the C-terminal section; belongs to the PPC synthetase family.</text>
</comment>
<keyword evidence="3" id="KW-0479">Metal-binding</keyword>
<dbReference type="InterPro" id="IPR003382">
    <property type="entry name" value="Flavoprotein"/>
</dbReference>
<dbReference type="KEGG" id="spoa:EQM13_08130"/>
<dbReference type="EC" id="6.3.2.5" evidence="3"/>
<comment type="similarity">
    <text evidence="3 4">In the N-terminal section; belongs to the HFCD (homo-oligomeric flavin containing Cys decarboxylase) superfamily.</text>
</comment>
<keyword evidence="3 4" id="KW-0285">Flavoprotein</keyword>
<feature type="region of interest" description="Phosphopantothenoylcysteine decarboxylase" evidence="3">
    <location>
        <begin position="1"/>
        <end position="188"/>
    </location>
</feature>
<dbReference type="PANTHER" id="PTHR14359:SF6">
    <property type="entry name" value="PHOSPHOPANTOTHENOYLCYSTEINE DECARBOXYLASE"/>
    <property type="match status" value="1"/>
</dbReference>
<comment type="cofactor">
    <cofactor evidence="3">
        <name>Mg(2+)</name>
        <dbReference type="ChEBI" id="CHEBI:18420"/>
    </cofactor>
</comment>
<dbReference type="Pfam" id="PF04127">
    <property type="entry name" value="DFP"/>
    <property type="match status" value="1"/>
</dbReference>
<dbReference type="SUPFAM" id="SSF102645">
    <property type="entry name" value="CoaB-like"/>
    <property type="match status" value="1"/>
</dbReference>
<evidence type="ECO:0000259" key="6">
    <source>
        <dbReference type="Pfam" id="PF04127"/>
    </source>
</evidence>
<evidence type="ECO:0000256" key="3">
    <source>
        <dbReference type="HAMAP-Rule" id="MF_02225"/>
    </source>
</evidence>
<keyword evidence="3 4" id="KW-0288">FMN</keyword>
<comment type="function">
    <text evidence="3">Catalyzes two sequential steps in the biosynthesis of coenzyme A. In the first step cysteine is conjugated to 4'-phosphopantothenate to form 4-phosphopantothenoylcysteine. In the second step the latter compound is decarboxylated to form 4'-phosphopantotheine.</text>
</comment>
<evidence type="ECO:0000313" key="7">
    <source>
        <dbReference type="EMBL" id="QAT61548.1"/>
    </source>
</evidence>
<feature type="domain" description="DNA/pantothenate metabolism flavoprotein C-terminal" evidence="6">
    <location>
        <begin position="184"/>
        <end position="393"/>
    </location>
</feature>
<comment type="pathway">
    <text evidence="3 4">Cofactor biosynthesis; coenzyme A biosynthesis; CoA from (R)-pantothenate: step 2/5.</text>
</comment>
<sequence length="401" mass="44219">MLNGKNILIGVSGGIACYKVCDVVSRLKKLNSNVDVIMTKSAVEFVSPLTFQTLSQNFVYVDMFKEPKTFEVEHISLAKKADIVLIAPATGNIIGKIASGIADDMLTTVIMATRAKVIFAPAMNMNMYTNPIVQDNIKKLSEMGYEFIKPGKGRLACGDYGEGKMAEPEIIVDYILNSFHKDDLKDKKIVITAGPTIEPLDPVRYMTNFSSGKMGYALAEEAEKRGGKVVLITGPVNLTPPYGVGIIKINTTIEMLNAVEKNFDDCDILIKAAAPLDYRPETVSKDKIKKNGESLQLKFVPNPDIAAYFGKLKKNQIIVGFAAETNNVIEYAKEKLKKKNFDFIVVNDISKDGAGFRTDTNIVSIIDNKDVVDNYPLMEKRKLAGIILDKAVELISKRDKL</sequence>
<dbReference type="AlphaFoldDB" id="A0A410QCJ6"/>
<dbReference type="GO" id="GO:0015941">
    <property type="term" value="P:pantothenate catabolic process"/>
    <property type="evidence" value="ECO:0007669"/>
    <property type="project" value="InterPro"/>
</dbReference>
<comment type="function">
    <text evidence="4">Catalyzes two steps in the biosynthesis of coenzyme A. In the first step cysteine is conjugated to 4'-phosphopantothenate to form 4-phosphopantothenoylcysteine, in the latter compound is decarboxylated to form 4'-phosphopantotheine.</text>
</comment>
<dbReference type="PANTHER" id="PTHR14359">
    <property type="entry name" value="HOMO-OLIGOMERIC FLAVIN CONTAINING CYS DECARBOXYLASE FAMILY"/>
    <property type="match status" value="1"/>
</dbReference>
<feature type="binding site" evidence="3">
    <location>
        <position position="277"/>
    </location>
    <ligand>
        <name>CTP</name>
        <dbReference type="ChEBI" id="CHEBI:37563"/>
    </ligand>
</feature>
<feature type="domain" description="Flavoprotein" evidence="5">
    <location>
        <begin position="5"/>
        <end position="178"/>
    </location>
</feature>
<dbReference type="InterPro" id="IPR005252">
    <property type="entry name" value="CoaBC"/>
</dbReference>
<keyword evidence="3" id="KW-0460">Magnesium</keyword>